<name>A0A261AN14_CAERE</name>
<dbReference type="PANTHER" id="PTHR21504">
    <property type="entry name" value="IG-LIKE DOMAIN-CONTAINING PROTEIN-RELATED-RELATED"/>
    <property type="match status" value="1"/>
</dbReference>
<dbReference type="InterPro" id="IPR039908">
    <property type="entry name" value="Sepa-1"/>
</dbReference>
<comment type="caution">
    <text evidence="3">The sequence shown here is derived from an EMBL/GenBank/DDBJ whole genome shotgun (WGS) entry which is preliminary data.</text>
</comment>
<dbReference type="AlphaFoldDB" id="A0A261AN14"/>
<feature type="non-terminal residue" evidence="3">
    <location>
        <position position="1"/>
    </location>
</feature>
<evidence type="ECO:0000313" key="2">
    <source>
        <dbReference type="EMBL" id="KAF1769900.1"/>
    </source>
</evidence>
<evidence type="ECO:0000313" key="4">
    <source>
        <dbReference type="Proteomes" id="UP000216624"/>
    </source>
</evidence>
<reference evidence="3" key="1">
    <citation type="submission" date="2017-08" db="EMBL/GenBank/DDBJ databases">
        <authorList>
            <person name="de Groot N.N."/>
        </authorList>
    </citation>
    <scope>NUCLEOTIDE SEQUENCE [LARGE SCALE GENOMIC DNA]</scope>
    <source>
        <strain evidence="3">PX439</strain>
    </source>
</reference>
<proteinExistence type="predicted"/>
<dbReference type="GO" id="GO:0006914">
    <property type="term" value="P:autophagy"/>
    <property type="evidence" value="ECO:0007669"/>
    <property type="project" value="InterPro"/>
</dbReference>
<protein>
    <submittedName>
        <fullName evidence="3">Uncharacterized protein</fullName>
    </submittedName>
</protein>
<reference evidence="2 5" key="3">
    <citation type="submission" date="2019-12" db="EMBL/GenBank/DDBJ databases">
        <title>Chromosome-level assembly of the Caenorhabditis remanei genome.</title>
        <authorList>
            <person name="Teterina A.A."/>
            <person name="Willis J.H."/>
            <person name="Phillips P.C."/>
        </authorList>
    </citation>
    <scope>NUCLEOTIDE SEQUENCE [LARGE SCALE GENOMIC DNA]</scope>
    <source>
        <strain evidence="2 5">PX506</strain>
        <tissue evidence="2">Whole organism</tissue>
    </source>
</reference>
<evidence type="ECO:0000313" key="3">
    <source>
        <dbReference type="EMBL" id="OZF99232.1"/>
    </source>
</evidence>
<dbReference type="EMBL" id="NMWX01000006">
    <property type="protein sequence ID" value="OZF99232.1"/>
    <property type="molecule type" value="Genomic_DNA"/>
</dbReference>
<organism evidence="3 4">
    <name type="scientific">Caenorhabditis remanei</name>
    <name type="common">Caenorhabditis vulgaris</name>
    <dbReference type="NCBI Taxonomy" id="31234"/>
    <lineage>
        <taxon>Eukaryota</taxon>
        <taxon>Metazoa</taxon>
        <taxon>Ecdysozoa</taxon>
        <taxon>Nematoda</taxon>
        <taxon>Chromadorea</taxon>
        <taxon>Rhabditida</taxon>
        <taxon>Rhabditina</taxon>
        <taxon>Rhabditomorpha</taxon>
        <taxon>Rhabditoidea</taxon>
        <taxon>Rhabditidae</taxon>
        <taxon>Peloderinae</taxon>
        <taxon>Caenorhabditis</taxon>
    </lineage>
</organism>
<dbReference type="Proteomes" id="UP000483820">
    <property type="component" value="Chromosome I"/>
</dbReference>
<dbReference type="PANTHER" id="PTHR21504:SF1">
    <property type="entry name" value="IG-LIKE DOMAIN-CONTAINING PROTEIN-RELATED"/>
    <property type="match status" value="1"/>
</dbReference>
<sequence>MISSCSSVILIDQEPIPMDPTPSTSENDSRIQTRRSLCSAYKLSNTVSVPKQHDQLHSDPTDQLTQLLKQCITQTKDLVEMSGSYQKNLKEPNASFEKPLSFKNLFDELNQGFYQSPTFETLSSPQKVDNETEESTLQQIPRGSVTSKYCPIKRIHVFVVSVLDGSDMVFHYSPVHQNLIRHYCLICEDSGNGVVETLQKEVTEEEEESYKFYPLFRILYCSHINLFVVHFGFHGVILQCAFNEFTREFEAYDCQECPETVKEEHLKPIYVEYCEAISDTIIHMANTMTGFIEQYVYESKTMEFKQVFHPENAFDGAKFSRDTVLYVVPEPHGRETKIMRDLEGKVTKHTYIPEDEDHVQLPQRTVRTIGVQRAQKEVDLDVLKTKEESIWREEDLKIHDFYQSVLPLATSTPLKSVKTQDDLE</sequence>
<keyword evidence="4" id="KW-1185">Reference proteome</keyword>
<accession>A0A261AN14</accession>
<evidence type="ECO:0000313" key="5">
    <source>
        <dbReference type="Proteomes" id="UP000483820"/>
    </source>
</evidence>
<dbReference type="EMBL" id="WUAV01000001">
    <property type="protein sequence ID" value="KAF1769900.1"/>
    <property type="molecule type" value="Genomic_DNA"/>
</dbReference>
<feature type="region of interest" description="Disordered" evidence="1">
    <location>
        <begin position="13"/>
        <end position="32"/>
    </location>
</feature>
<reference evidence="4" key="2">
    <citation type="submission" date="2017-08" db="EMBL/GenBank/DDBJ databases">
        <authorList>
            <person name="Fierst J.L."/>
        </authorList>
    </citation>
    <scope>NUCLEOTIDE SEQUENCE [LARGE SCALE GENOMIC DNA]</scope>
    <source>
        <strain evidence="4">PX439</strain>
    </source>
</reference>
<dbReference type="Proteomes" id="UP000216624">
    <property type="component" value="Unassembled WGS sequence"/>
</dbReference>
<evidence type="ECO:0000256" key="1">
    <source>
        <dbReference type="SAM" id="MobiDB-lite"/>
    </source>
</evidence>
<gene>
    <name evidence="3" type="ORF">FL82_04546</name>
    <name evidence="2" type="ORF">GCK72_001717</name>
</gene>